<feature type="compositionally biased region" description="Basic and acidic residues" evidence="1">
    <location>
        <begin position="1"/>
        <end position="19"/>
    </location>
</feature>
<dbReference type="EMBL" id="KB007883">
    <property type="protein sequence ID" value="ELR22521.1"/>
    <property type="molecule type" value="Genomic_DNA"/>
</dbReference>
<organism evidence="2 3">
    <name type="scientific">Acanthamoeba castellanii (strain ATCC 30010 / Neff)</name>
    <dbReference type="NCBI Taxonomy" id="1257118"/>
    <lineage>
        <taxon>Eukaryota</taxon>
        <taxon>Amoebozoa</taxon>
        <taxon>Discosea</taxon>
        <taxon>Longamoebia</taxon>
        <taxon>Centramoebida</taxon>
        <taxon>Acanthamoebidae</taxon>
        <taxon>Acanthamoeba</taxon>
    </lineage>
</organism>
<proteinExistence type="predicted"/>
<name>L8HDQ5_ACACF</name>
<accession>L8HDQ5</accession>
<reference evidence="2 3" key="1">
    <citation type="journal article" date="2013" name="Genome Biol.">
        <title>Genome of Acanthamoeba castellanii highlights extensive lateral gene transfer and early evolution of tyrosine kinase signaling.</title>
        <authorList>
            <person name="Clarke M."/>
            <person name="Lohan A.J."/>
            <person name="Liu B."/>
            <person name="Lagkouvardos I."/>
            <person name="Roy S."/>
            <person name="Zafar N."/>
            <person name="Bertelli C."/>
            <person name="Schilde C."/>
            <person name="Kianianmomeni A."/>
            <person name="Burglin T.R."/>
            <person name="Frech C."/>
            <person name="Turcotte B."/>
            <person name="Kopec K.O."/>
            <person name="Synnott J.M."/>
            <person name="Choo C."/>
            <person name="Paponov I."/>
            <person name="Finkler A."/>
            <person name="Soon Heng Tan C."/>
            <person name="Hutchins A.P."/>
            <person name="Weinmeier T."/>
            <person name="Rattei T."/>
            <person name="Chu J.S."/>
            <person name="Gimenez G."/>
            <person name="Irimia M."/>
            <person name="Rigden D.J."/>
            <person name="Fitzpatrick D.A."/>
            <person name="Lorenzo-Morales J."/>
            <person name="Bateman A."/>
            <person name="Chiu C.H."/>
            <person name="Tang P."/>
            <person name="Hegemann P."/>
            <person name="Fromm H."/>
            <person name="Raoult D."/>
            <person name="Greub G."/>
            <person name="Miranda-Saavedra D."/>
            <person name="Chen N."/>
            <person name="Nash P."/>
            <person name="Ginger M.L."/>
            <person name="Horn M."/>
            <person name="Schaap P."/>
            <person name="Caler L."/>
            <person name="Loftus B."/>
        </authorList>
    </citation>
    <scope>NUCLEOTIDE SEQUENCE [LARGE SCALE GENOMIC DNA]</scope>
    <source>
        <strain evidence="2 3">Neff</strain>
    </source>
</reference>
<protein>
    <submittedName>
        <fullName evidence="2">Uncharacterized protein</fullName>
    </submittedName>
</protein>
<dbReference type="GeneID" id="14923463"/>
<gene>
    <name evidence="2" type="ORF">ACA1_142120</name>
</gene>
<sequence length="74" mass="8560">MSVYGRTHEHGAPELHHQSEEDDDWETDPDGKEVQDLHSLRQQVTSQHETFVAQDFSNKKHEVGSSYGQDKLRN</sequence>
<keyword evidence="3" id="KW-1185">Reference proteome</keyword>
<dbReference type="VEuPathDB" id="AmoebaDB:ACA1_142120"/>
<feature type="compositionally biased region" description="Polar residues" evidence="1">
    <location>
        <begin position="40"/>
        <end position="49"/>
    </location>
</feature>
<evidence type="ECO:0000313" key="3">
    <source>
        <dbReference type="Proteomes" id="UP000011083"/>
    </source>
</evidence>
<dbReference type="Proteomes" id="UP000011083">
    <property type="component" value="Unassembled WGS sequence"/>
</dbReference>
<dbReference type="AlphaFoldDB" id="L8HDQ5"/>
<dbReference type="KEGG" id="acan:ACA1_142120"/>
<feature type="region of interest" description="Disordered" evidence="1">
    <location>
        <begin position="1"/>
        <end position="74"/>
    </location>
</feature>
<dbReference type="RefSeq" id="XP_004349609.1">
    <property type="nucleotide sequence ID" value="XM_004349559.1"/>
</dbReference>
<evidence type="ECO:0000256" key="1">
    <source>
        <dbReference type="SAM" id="MobiDB-lite"/>
    </source>
</evidence>
<feature type="compositionally biased region" description="Basic and acidic residues" evidence="1">
    <location>
        <begin position="29"/>
        <end position="39"/>
    </location>
</feature>
<evidence type="ECO:0000313" key="2">
    <source>
        <dbReference type="EMBL" id="ELR22521.1"/>
    </source>
</evidence>